<dbReference type="GO" id="GO:0006565">
    <property type="term" value="P:L-serine catabolic process"/>
    <property type="evidence" value="ECO:0007669"/>
    <property type="project" value="TreeGrafter"/>
</dbReference>
<proteinExistence type="predicted"/>
<dbReference type="InterPro" id="IPR036052">
    <property type="entry name" value="TrpB-like_PALP_sf"/>
</dbReference>
<dbReference type="GO" id="GO:0003941">
    <property type="term" value="F:L-serine ammonia-lyase activity"/>
    <property type="evidence" value="ECO:0007669"/>
    <property type="project" value="TreeGrafter"/>
</dbReference>
<comment type="cofactor">
    <cofactor evidence="1">
        <name>pyridoxal 5'-phosphate</name>
        <dbReference type="ChEBI" id="CHEBI:597326"/>
    </cofactor>
</comment>
<name>A0A8B6H8J7_MYTGA</name>
<gene>
    <name evidence="7" type="ORF">MGAL_10B018302</name>
</gene>
<keyword evidence="8" id="KW-1185">Reference proteome</keyword>
<dbReference type="OrthoDB" id="4418812at2759"/>
<dbReference type="AlphaFoldDB" id="A0A8B6H8J7"/>
<keyword evidence="2" id="KW-0663">Pyridoxal phosphate</keyword>
<evidence type="ECO:0000256" key="1">
    <source>
        <dbReference type="ARBA" id="ARBA00001933"/>
    </source>
</evidence>
<dbReference type="GO" id="GO:0004794">
    <property type="term" value="F:threonine deaminase activity"/>
    <property type="evidence" value="ECO:0007669"/>
    <property type="project" value="TreeGrafter"/>
</dbReference>
<evidence type="ECO:0000259" key="6">
    <source>
        <dbReference type="Pfam" id="PF00291"/>
    </source>
</evidence>
<evidence type="ECO:0000256" key="3">
    <source>
        <dbReference type="ARBA" id="ARBA00023239"/>
    </source>
</evidence>
<dbReference type="InterPro" id="IPR050147">
    <property type="entry name" value="Ser/Thr_Dehydratase"/>
</dbReference>
<evidence type="ECO:0000313" key="8">
    <source>
        <dbReference type="Proteomes" id="UP000596742"/>
    </source>
</evidence>
<dbReference type="PANTHER" id="PTHR48078">
    <property type="entry name" value="THREONINE DEHYDRATASE, MITOCHONDRIAL-RELATED"/>
    <property type="match status" value="1"/>
</dbReference>
<dbReference type="InterPro" id="IPR001926">
    <property type="entry name" value="TrpB-like_PALP"/>
</dbReference>
<evidence type="ECO:0000313" key="7">
    <source>
        <dbReference type="EMBL" id="VDI75334.1"/>
    </source>
</evidence>
<feature type="domain" description="Tryptophan synthase beta chain-like PALP" evidence="6">
    <location>
        <begin position="13"/>
        <end position="131"/>
    </location>
</feature>
<accession>A0A8B6H8J7</accession>
<sequence>MLLDLSGCLTYRKPIFLKLENVQPCGSFKLRGALNATRKIPIKTLELDVYTASTGNFAQSLTWITNNMDMRWTVLVPSRSPMIQLLSIKELGVMITKVGLYEWWESIKTHSYERMQGTFVHAVCEPDVVAGLKI</sequence>
<dbReference type="EMBL" id="UYJE01009655">
    <property type="protein sequence ID" value="VDI75334.1"/>
    <property type="molecule type" value="Genomic_DNA"/>
</dbReference>
<reference evidence="7" key="1">
    <citation type="submission" date="2018-11" db="EMBL/GenBank/DDBJ databases">
        <authorList>
            <person name="Alioto T."/>
            <person name="Alioto T."/>
        </authorList>
    </citation>
    <scope>NUCLEOTIDE SEQUENCE</scope>
</reference>
<dbReference type="Proteomes" id="UP000596742">
    <property type="component" value="Unassembled WGS sequence"/>
</dbReference>
<evidence type="ECO:0000256" key="5">
    <source>
        <dbReference type="ARBA" id="ARBA00042605"/>
    </source>
</evidence>
<keyword evidence="3" id="KW-0456">Lyase</keyword>
<organism evidence="7 8">
    <name type="scientific">Mytilus galloprovincialis</name>
    <name type="common">Mediterranean mussel</name>
    <dbReference type="NCBI Taxonomy" id="29158"/>
    <lineage>
        <taxon>Eukaryota</taxon>
        <taxon>Metazoa</taxon>
        <taxon>Spiralia</taxon>
        <taxon>Lophotrochozoa</taxon>
        <taxon>Mollusca</taxon>
        <taxon>Bivalvia</taxon>
        <taxon>Autobranchia</taxon>
        <taxon>Pteriomorphia</taxon>
        <taxon>Mytilida</taxon>
        <taxon>Mytiloidea</taxon>
        <taxon>Mytilidae</taxon>
        <taxon>Mytilinae</taxon>
        <taxon>Mytilus</taxon>
    </lineage>
</organism>
<dbReference type="PANTHER" id="PTHR48078:SF6">
    <property type="entry name" value="L-THREONINE DEHYDRATASE CATABOLIC TDCB"/>
    <property type="match status" value="1"/>
</dbReference>
<dbReference type="Gene3D" id="3.40.50.1100">
    <property type="match status" value="1"/>
</dbReference>
<dbReference type="GO" id="GO:0006567">
    <property type="term" value="P:L-threonine catabolic process"/>
    <property type="evidence" value="ECO:0007669"/>
    <property type="project" value="TreeGrafter"/>
</dbReference>
<dbReference type="Pfam" id="PF00291">
    <property type="entry name" value="PALP"/>
    <property type="match status" value="1"/>
</dbReference>
<evidence type="ECO:0000256" key="4">
    <source>
        <dbReference type="ARBA" id="ARBA00041766"/>
    </source>
</evidence>
<dbReference type="SUPFAM" id="SSF53686">
    <property type="entry name" value="Tryptophan synthase beta subunit-like PLP-dependent enzymes"/>
    <property type="match status" value="1"/>
</dbReference>
<dbReference type="GO" id="GO:0009097">
    <property type="term" value="P:isoleucine biosynthetic process"/>
    <property type="evidence" value="ECO:0007669"/>
    <property type="project" value="TreeGrafter"/>
</dbReference>
<comment type="caution">
    <text evidence="7">The sequence shown here is derived from an EMBL/GenBank/DDBJ whole genome shotgun (WGS) entry which is preliminary data.</text>
</comment>
<protein>
    <recommendedName>
        <fullName evidence="4">L-serine deaminase</fullName>
    </recommendedName>
    <alternativeName>
        <fullName evidence="5">L-threonine dehydratase</fullName>
    </alternativeName>
</protein>
<evidence type="ECO:0000256" key="2">
    <source>
        <dbReference type="ARBA" id="ARBA00022898"/>
    </source>
</evidence>